<evidence type="ECO:0000313" key="2">
    <source>
        <dbReference type="EMBL" id="GLT24659.1"/>
    </source>
</evidence>
<dbReference type="Pfam" id="PF12895">
    <property type="entry name" value="ANAPC3"/>
    <property type="match status" value="1"/>
</dbReference>
<name>A0ABQ6FHC3_9RHOO</name>
<protein>
    <recommendedName>
        <fullName evidence="4">Tetratricopeptide repeat protein</fullName>
    </recommendedName>
</protein>
<accession>A0ABQ6FHC3</accession>
<comment type="caution">
    <text evidence="2">The sequence shown here is derived from an EMBL/GenBank/DDBJ whole genome shotgun (WGS) entry which is preliminary data.</text>
</comment>
<dbReference type="SUPFAM" id="SSF48452">
    <property type="entry name" value="TPR-like"/>
    <property type="match status" value="1"/>
</dbReference>
<keyword evidence="1" id="KW-0732">Signal</keyword>
<evidence type="ECO:0000313" key="3">
    <source>
        <dbReference type="Proteomes" id="UP001157167"/>
    </source>
</evidence>
<sequence>MLGTKKAPLLLALCAGALFGLSAAPARAGDVTVTPVEWYALPDFCRPAILGSIYIQRVPFELRGNVTEGPKTSGGARNPSGIPGPHHFCYGLIHLGRAKRGAEKFDTAVSEFNYSYGQMNRNAPMFSYVSANLGRALYGQRKKADAAKVWTEAIALQPQRRESYLALAEGLLSEHRPDEALKVLLKYEENKESDYPDAEHFLAQTYFDLKKYGEAKTHAERAYALGYPVFGLRDKLKQLGKW</sequence>
<dbReference type="RefSeq" id="WP_284189832.1">
    <property type="nucleotide sequence ID" value="NZ_BSPX01000122.1"/>
</dbReference>
<keyword evidence="3" id="KW-1185">Reference proteome</keyword>
<dbReference type="InterPro" id="IPR011990">
    <property type="entry name" value="TPR-like_helical_dom_sf"/>
</dbReference>
<organism evidence="2 3">
    <name type="scientific">Zoogloea oryzae</name>
    <dbReference type="NCBI Taxonomy" id="310767"/>
    <lineage>
        <taxon>Bacteria</taxon>
        <taxon>Pseudomonadati</taxon>
        <taxon>Pseudomonadota</taxon>
        <taxon>Betaproteobacteria</taxon>
        <taxon>Rhodocyclales</taxon>
        <taxon>Zoogloeaceae</taxon>
        <taxon>Zoogloea</taxon>
    </lineage>
</organism>
<dbReference type="Proteomes" id="UP001157167">
    <property type="component" value="Unassembled WGS sequence"/>
</dbReference>
<evidence type="ECO:0000256" key="1">
    <source>
        <dbReference type="SAM" id="SignalP"/>
    </source>
</evidence>
<feature type="chain" id="PRO_5045396416" description="Tetratricopeptide repeat protein" evidence="1">
    <location>
        <begin position="29"/>
        <end position="242"/>
    </location>
</feature>
<gene>
    <name evidence="2" type="ORF">GCM10007933_41500</name>
</gene>
<dbReference type="EMBL" id="BSPX01000122">
    <property type="protein sequence ID" value="GLT24659.1"/>
    <property type="molecule type" value="Genomic_DNA"/>
</dbReference>
<proteinExistence type="predicted"/>
<evidence type="ECO:0008006" key="4">
    <source>
        <dbReference type="Google" id="ProtNLM"/>
    </source>
</evidence>
<feature type="signal peptide" evidence="1">
    <location>
        <begin position="1"/>
        <end position="28"/>
    </location>
</feature>
<reference evidence="3" key="1">
    <citation type="journal article" date="2019" name="Int. J. Syst. Evol. Microbiol.">
        <title>The Global Catalogue of Microorganisms (GCM) 10K type strain sequencing project: providing services to taxonomists for standard genome sequencing and annotation.</title>
        <authorList>
            <consortium name="The Broad Institute Genomics Platform"/>
            <consortium name="The Broad Institute Genome Sequencing Center for Infectious Disease"/>
            <person name="Wu L."/>
            <person name="Ma J."/>
        </authorList>
    </citation>
    <scope>NUCLEOTIDE SEQUENCE [LARGE SCALE GENOMIC DNA]</scope>
    <source>
        <strain evidence="3">NBRC 102407</strain>
    </source>
</reference>
<dbReference type="Gene3D" id="1.25.40.10">
    <property type="entry name" value="Tetratricopeptide repeat domain"/>
    <property type="match status" value="1"/>
</dbReference>